<dbReference type="InterPro" id="IPR050570">
    <property type="entry name" value="Cell_wall_metabolism_enzyme"/>
</dbReference>
<proteinExistence type="predicted"/>
<name>A0A0W7WGJ7_9RHOB</name>
<evidence type="ECO:0000256" key="1">
    <source>
        <dbReference type="ARBA" id="ARBA00022729"/>
    </source>
</evidence>
<dbReference type="CDD" id="cd12797">
    <property type="entry name" value="M23_peptidase"/>
    <property type="match status" value="1"/>
</dbReference>
<evidence type="ECO:0000313" key="4">
    <source>
        <dbReference type="EMBL" id="KUF09722.1"/>
    </source>
</evidence>
<reference evidence="4 5" key="1">
    <citation type="submission" date="2015-12" db="EMBL/GenBank/DDBJ databases">
        <authorList>
            <person name="Shamseldin A."/>
            <person name="Moawad H."/>
            <person name="Abd El-Rahim W.M."/>
            <person name="Sadowsky M.J."/>
        </authorList>
    </citation>
    <scope>NUCLEOTIDE SEQUENCE [LARGE SCALE GENOMIC DNA]</scope>
    <source>
        <strain evidence="4 5">SJ5A-1</strain>
    </source>
</reference>
<accession>A0A0W7WGJ7</accession>
<dbReference type="AlphaFoldDB" id="A0A0W7WGJ7"/>
<dbReference type="EMBL" id="LPXO01000011">
    <property type="protein sequence ID" value="KUF09722.1"/>
    <property type="molecule type" value="Genomic_DNA"/>
</dbReference>
<comment type="caution">
    <text evidence="4">The sequence shown here is derived from an EMBL/GenBank/DDBJ whole genome shotgun (WGS) entry which is preliminary data.</text>
</comment>
<feature type="chain" id="PRO_5006936293" evidence="2">
    <location>
        <begin position="19"/>
        <end position="324"/>
    </location>
</feature>
<feature type="domain" description="M23ase beta-sheet core" evidence="3">
    <location>
        <begin position="68"/>
        <end position="182"/>
    </location>
</feature>
<evidence type="ECO:0000313" key="5">
    <source>
        <dbReference type="Proteomes" id="UP000054396"/>
    </source>
</evidence>
<dbReference type="PANTHER" id="PTHR21666:SF289">
    <property type="entry name" value="L-ALA--D-GLU ENDOPEPTIDASE"/>
    <property type="match status" value="1"/>
</dbReference>
<dbReference type="Proteomes" id="UP000054396">
    <property type="component" value="Unassembled WGS sequence"/>
</dbReference>
<dbReference type="Gene3D" id="2.70.70.10">
    <property type="entry name" value="Glucose Permease (Domain IIA)"/>
    <property type="match status" value="1"/>
</dbReference>
<dbReference type="InterPro" id="IPR011055">
    <property type="entry name" value="Dup_hybrid_motif"/>
</dbReference>
<keyword evidence="5" id="KW-1185">Reference proteome</keyword>
<organism evidence="4 5">
    <name type="scientific">Pseudoponticoccus marisrubri</name>
    <dbReference type="NCBI Taxonomy" id="1685382"/>
    <lineage>
        <taxon>Bacteria</taxon>
        <taxon>Pseudomonadati</taxon>
        <taxon>Pseudomonadota</taxon>
        <taxon>Alphaproteobacteria</taxon>
        <taxon>Rhodobacterales</taxon>
        <taxon>Roseobacteraceae</taxon>
        <taxon>Pseudoponticoccus</taxon>
    </lineage>
</organism>
<evidence type="ECO:0000256" key="2">
    <source>
        <dbReference type="SAM" id="SignalP"/>
    </source>
</evidence>
<sequence>MPTRAVALAAALSLSSPAAPVAAGDFSLAWPVDCTLGQDCFIEDYVDQDPEPGRQRDFACGYNARDGHKGTDIALLDFDAIAEGVAVTAAAPGLVLRTRDEMPDDRLMRGVTDQTACGNAVLVEHADGWRTLYCHLRLGSVAVAPGDIVRPGDRLGSIGLSGRTNHPHLHLQVSRDGALVDPFRPGAALGTCGTAGDTLWQNPPGYVRTGLFTARFSNRVPGFDEVRAGTAPIDVADPMQPLVVYAIAQEAQTGDRLTLSGEGPEGRIFFHSLVLDAPQRSQLQAYGRKAPDGGWPPGDYLGRAMLTRDGQVIAHRFAHVTVTP</sequence>
<gene>
    <name evidence="4" type="ORF">AVJ23_16345</name>
</gene>
<dbReference type="InterPro" id="IPR016047">
    <property type="entry name" value="M23ase_b-sheet_dom"/>
</dbReference>
<protein>
    <submittedName>
        <fullName evidence="4">Peptidase M23</fullName>
    </submittedName>
</protein>
<keyword evidence="1 2" id="KW-0732">Signal</keyword>
<dbReference type="OrthoDB" id="5489603at2"/>
<dbReference type="Pfam" id="PF01551">
    <property type="entry name" value="Peptidase_M23"/>
    <property type="match status" value="1"/>
</dbReference>
<dbReference type="STRING" id="1685382.AVJ23_16345"/>
<dbReference type="SUPFAM" id="SSF51261">
    <property type="entry name" value="Duplicated hybrid motif"/>
    <property type="match status" value="1"/>
</dbReference>
<dbReference type="PANTHER" id="PTHR21666">
    <property type="entry name" value="PEPTIDASE-RELATED"/>
    <property type="match status" value="1"/>
</dbReference>
<dbReference type="GO" id="GO:0004222">
    <property type="term" value="F:metalloendopeptidase activity"/>
    <property type="evidence" value="ECO:0007669"/>
    <property type="project" value="TreeGrafter"/>
</dbReference>
<feature type="signal peptide" evidence="2">
    <location>
        <begin position="1"/>
        <end position="18"/>
    </location>
</feature>
<evidence type="ECO:0000259" key="3">
    <source>
        <dbReference type="Pfam" id="PF01551"/>
    </source>
</evidence>